<sequence>MLISIVNAVIPLTVHLTAVLELGATLSPFLGLVNAIDPTPTLNGSDVAITAFVSALIILTTALQVFAAFTHHATCPADAFTISVTLVHPLIPSSENSKYTLTGSTEVHLMKSFAPAT</sequence>
<accession>A0A645ITH5</accession>
<keyword evidence="1" id="KW-0472">Membrane</keyword>
<evidence type="ECO:0000313" key="2">
    <source>
        <dbReference type="EMBL" id="MPN54152.1"/>
    </source>
</evidence>
<keyword evidence="1" id="KW-1133">Transmembrane helix</keyword>
<feature type="transmembrane region" description="Helical" evidence="1">
    <location>
        <begin position="12"/>
        <end position="36"/>
    </location>
</feature>
<name>A0A645ITH5_9ZZZZ</name>
<dbReference type="EMBL" id="VSSQ01122091">
    <property type="protein sequence ID" value="MPN54152.1"/>
    <property type="molecule type" value="Genomic_DNA"/>
</dbReference>
<dbReference type="AlphaFoldDB" id="A0A645ITH5"/>
<keyword evidence="1" id="KW-0812">Transmembrane</keyword>
<gene>
    <name evidence="2" type="ORF">SDC9_201821</name>
</gene>
<organism evidence="2">
    <name type="scientific">bioreactor metagenome</name>
    <dbReference type="NCBI Taxonomy" id="1076179"/>
    <lineage>
        <taxon>unclassified sequences</taxon>
        <taxon>metagenomes</taxon>
        <taxon>ecological metagenomes</taxon>
    </lineage>
</organism>
<proteinExistence type="predicted"/>
<evidence type="ECO:0000256" key="1">
    <source>
        <dbReference type="SAM" id="Phobius"/>
    </source>
</evidence>
<reference evidence="2" key="1">
    <citation type="submission" date="2019-08" db="EMBL/GenBank/DDBJ databases">
        <authorList>
            <person name="Kucharzyk K."/>
            <person name="Murdoch R.W."/>
            <person name="Higgins S."/>
            <person name="Loffler F."/>
        </authorList>
    </citation>
    <scope>NUCLEOTIDE SEQUENCE</scope>
</reference>
<protein>
    <submittedName>
        <fullName evidence="2">Uncharacterized protein</fullName>
    </submittedName>
</protein>
<feature type="transmembrane region" description="Helical" evidence="1">
    <location>
        <begin position="48"/>
        <end position="69"/>
    </location>
</feature>
<comment type="caution">
    <text evidence="2">The sequence shown here is derived from an EMBL/GenBank/DDBJ whole genome shotgun (WGS) entry which is preliminary data.</text>
</comment>